<dbReference type="VEuPathDB" id="FungiDB:PHYBLDRAFT_73076"/>
<dbReference type="AlphaFoldDB" id="A0A162PGR4"/>
<organism evidence="1 2">
    <name type="scientific">Phycomyces blakesleeanus (strain ATCC 8743b / DSM 1359 / FGSC 10004 / NBRC 33097 / NRRL 1555)</name>
    <dbReference type="NCBI Taxonomy" id="763407"/>
    <lineage>
        <taxon>Eukaryota</taxon>
        <taxon>Fungi</taxon>
        <taxon>Fungi incertae sedis</taxon>
        <taxon>Mucoromycota</taxon>
        <taxon>Mucoromycotina</taxon>
        <taxon>Mucoromycetes</taxon>
        <taxon>Mucorales</taxon>
        <taxon>Phycomycetaceae</taxon>
        <taxon>Phycomyces</taxon>
    </lineage>
</organism>
<dbReference type="EMBL" id="KV440982">
    <property type="protein sequence ID" value="OAD72667.1"/>
    <property type="molecule type" value="Genomic_DNA"/>
</dbReference>
<evidence type="ECO:0000313" key="2">
    <source>
        <dbReference type="Proteomes" id="UP000077315"/>
    </source>
</evidence>
<sequence length="329" mass="37719">MKADEWKSWVLIYFPILLKAVLPTEMFNNWISFIDACHNLVKPSITFSDLNDAYQFLQGFCNECKRIYTTNVLTCNMHLHLHLHETIRDFGPVNGYWLFEFEQYNGLLKNVSTNRKNSFEATYMQSFVQDTFKGDYVNAILQCPSQVPFLPLLAKLTATAQPSSLKNKITFPQRPFRLAAFIQAYSNLSLPVLGNEPLPPSTFPLHIKPSSAMSDVDYSHLLDYYKVAYHIPGLEIYQFPSSSFSFVDNQITKLRSINLLGQVYKGCNNASGRSSFVQSLFLGSQGNNRLAYTGQIQYLFFHSFTPPVDSTELQTRIVYQDKHVFAFIK</sequence>
<gene>
    <name evidence="1" type="ORF">PHYBLDRAFT_73076</name>
</gene>
<accession>A0A162PGR4</accession>
<protein>
    <recommendedName>
        <fullName evidence="3">C2H2-type zinc finger transcription factor</fullName>
    </recommendedName>
</protein>
<name>A0A162PGR4_PHYB8</name>
<dbReference type="OrthoDB" id="3247418at2759"/>
<dbReference type="Proteomes" id="UP000077315">
    <property type="component" value="Unassembled WGS sequence"/>
</dbReference>
<dbReference type="PANTHER" id="PTHR46579">
    <property type="entry name" value="F5/8 TYPE C DOMAIN-CONTAINING PROTEIN-RELATED"/>
    <property type="match status" value="1"/>
</dbReference>
<dbReference type="GeneID" id="29003679"/>
<dbReference type="RefSeq" id="XP_018290707.1">
    <property type="nucleotide sequence ID" value="XM_018442773.1"/>
</dbReference>
<evidence type="ECO:0008006" key="3">
    <source>
        <dbReference type="Google" id="ProtNLM"/>
    </source>
</evidence>
<reference evidence="2" key="1">
    <citation type="submission" date="2015-06" db="EMBL/GenBank/DDBJ databases">
        <title>Expansion of signal transduction pathways in fungi by whole-genome duplication.</title>
        <authorList>
            <consortium name="DOE Joint Genome Institute"/>
            <person name="Corrochano L.M."/>
            <person name="Kuo A."/>
            <person name="Marcet-Houben M."/>
            <person name="Polaino S."/>
            <person name="Salamov A."/>
            <person name="Villalobos J.M."/>
            <person name="Alvarez M.I."/>
            <person name="Avalos J."/>
            <person name="Benito E.P."/>
            <person name="Benoit I."/>
            <person name="Burger G."/>
            <person name="Camino L.P."/>
            <person name="Canovas D."/>
            <person name="Cerda-Olmedo E."/>
            <person name="Cheng J.-F."/>
            <person name="Dominguez A."/>
            <person name="Elias M."/>
            <person name="Eslava A.P."/>
            <person name="Glaser F."/>
            <person name="Grimwood J."/>
            <person name="Gutierrez G."/>
            <person name="Heitman J."/>
            <person name="Henrissat B."/>
            <person name="Iturriaga E.A."/>
            <person name="Lang B.F."/>
            <person name="Lavin J.L."/>
            <person name="Lee S."/>
            <person name="Li W."/>
            <person name="Lindquist E."/>
            <person name="Lopez-Garcia S."/>
            <person name="Luque E.M."/>
            <person name="Marcos A.T."/>
            <person name="Martin J."/>
            <person name="McCluskey K."/>
            <person name="Medina H.R."/>
            <person name="Miralles-Duran A."/>
            <person name="Miyazaki A."/>
            <person name="Munoz-Torres E."/>
            <person name="Oguiza J.A."/>
            <person name="Ohm R."/>
            <person name="Olmedo M."/>
            <person name="Orejas M."/>
            <person name="Ortiz-Castellanos L."/>
            <person name="Pisabarro A.G."/>
            <person name="Rodriguez-Romero J."/>
            <person name="Ruiz-Herrera J."/>
            <person name="Ruiz-Vazquez R."/>
            <person name="Sanz C."/>
            <person name="Schackwitz W."/>
            <person name="Schmutz J."/>
            <person name="Shahriari M."/>
            <person name="Shelest E."/>
            <person name="Silva-Franco F."/>
            <person name="Soanes D."/>
            <person name="Syed K."/>
            <person name="Tagua V.G."/>
            <person name="Talbot N.J."/>
            <person name="Thon M."/>
            <person name="De vries R.P."/>
            <person name="Wiebenga A."/>
            <person name="Yadav J.S."/>
            <person name="Braun E.L."/>
            <person name="Baker S."/>
            <person name="Garre V."/>
            <person name="Horwitz B."/>
            <person name="Torres-Martinez S."/>
            <person name="Idnurm A."/>
            <person name="Herrera-Estrella A."/>
            <person name="Gabaldon T."/>
            <person name="Grigoriev I.V."/>
        </authorList>
    </citation>
    <scope>NUCLEOTIDE SEQUENCE [LARGE SCALE GENOMIC DNA]</scope>
    <source>
        <strain evidence="2">NRRL 1555(-)</strain>
    </source>
</reference>
<evidence type="ECO:0000313" key="1">
    <source>
        <dbReference type="EMBL" id="OAD72667.1"/>
    </source>
</evidence>
<dbReference type="PANTHER" id="PTHR46579:SF2">
    <property type="entry name" value="C2H2-TYPE DOMAIN-CONTAINING PROTEIN"/>
    <property type="match status" value="1"/>
</dbReference>
<dbReference type="InParanoid" id="A0A162PGR4"/>
<proteinExistence type="predicted"/>
<keyword evidence="2" id="KW-1185">Reference proteome</keyword>